<organism evidence="3 4">
    <name type="scientific">Pseudorhodoplanes sinuspersici</name>
    <dbReference type="NCBI Taxonomy" id="1235591"/>
    <lineage>
        <taxon>Bacteria</taxon>
        <taxon>Pseudomonadati</taxon>
        <taxon>Pseudomonadota</taxon>
        <taxon>Alphaproteobacteria</taxon>
        <taxon>Hyphomicrobiales</taxon>
        <taxon>Pseudorhodoplanes</taxon>
    </lineage>
</organism>
<evidence type="ECO:0000256" key="2">
    <source>
        <dbReference type="ARBA" id="ARBA00023002"/>
    </source>
</evidence>
<dbReference type="EMBL" id="CP021112">
    <property type="protein sequence ID" value="ARQ01395.1"/>
    <property type="molecule type" value="Genomic_DNA"/>
</dbReference>
<dbReference type="Pfam" id="PF00106">
    <property type="entry name" value="adh_short"/>
    <property type="match status" value="1"/>
</dbReference>
<dbReference type="Gene3D" id="3.40.50.720">
    <property type="entry name" value="NAD(P)-binding Rossmann-like Domain"/>
    <property type="match status" value="1"/>
</dbReference>
<reference evidence="3 4" key="1">
    <citation type="submission" date="2017-05" db="EMBL/GenBank/DDBJ databases">
        <title>Full genome sequence of Pseudorhodoplanes sinuspersici.</title>
        <authorList>
            <person name="Dastgheib S.M.M."/>
            <person name="Shavandi M."/>
            <person name="Tirandaz H."/>
        </authorList>
    </citation>
    <scope>NUCLEOTIDE SEQUENCE [LARGE SCALE GENOMIC DNA]</scope>
    <source>
        <strain evidence="3 4">RIPI110</strain>
    </source>
</reference>
<proteinExistence type="inferred from homology"/>
<dbReference type="RefSeq" id="WP_086089790.1">
    <property type="nucleotide sequence ID" value="NZ_CP021112.1"/>
</dbReference>
<dbReference type="GO" id="GO:0016491">
    <property type="term" value="F:oxidoreductase activity"/>
    <property type="evidence" value="ECO:0007669"/>
    <property type="project" value="UniProtKB-KW"/>
</dbReference>
<evidence type="ECO:0000256" key="1">
    <source>
        <dbReference type="ARBA" id="ARBA00006484"/>
    </source>
</evidence>
<comment type="similarity">
    <text evidence="1">Belongs to the short-chain dehydrogenases/reductases (SDR) family.</text>
</comment>
<dbReference type="PANTHER" id="PTHR44169:SF6">
    <property type="entry name" value="NADPH-DEPENDENT 1-ACYLDIHYDROXYACETONE PHOSPHATE REDUCTASE"/>
    <property type="match status" value="1"/>
</dbReference>
<evidence type="ECO:0000313" key="3">
    <source>
        <dbReference type="EMBL" id="ARQ01395.1"/>
    </source>
</evidence>
<dbReference type="PANTHER" id="PTHR44169">
    <property type="entry name" value="NADPH-DEPENDENT 1-ACYLDIHYDROXYACETONE PHOSPHATE REDUCTASE"/>
    <property type="match status" value="1"/>
</dbReference>
<dbReference type="AlphaFoldDB" id="A0A1W6ZXB5"/>
<dbReference type="InterPro" id="IPR002347">
    <property type="entry name" value="SDR_fam"/>
</dbReference>
<dbReference type="InterPro" id="IPR036291">
    <property type="entry name" value="NAD(P)-bd_dom_sf"/>
</dbReference>
<keyword evidence="2" id="KW-0560">Oxidoreductase</keyword>
<dbReference type="OrthoDB" id="9808814at2"/>
<accession>A0A1W6ZXB5</accession>
<name>A0A1W6ZXB5_9HYPH</name>
<dbReference type="Proteomes" id="UP000194137">
    <property type="component" value="Chromosome"/>
</dbReference>
<keyword evidence="4" id="KW-1185">Reference proteome</keyword>
<dbReference type="KEGG" id="psin:CAK95_21520"/>
<gene>
    <name evidence="3" type="ORF">CAK95_21520</name>
</gene>
<protein>
    <submittedName>
        <fullName evidence="3">Uncharacterized protein</fullName>
    </submittedName>
</protein>
<dbReference type="STRING" id="1235591.CAK95_21520"/>
<dbReference type="SUPFAM" id="SSF51735">
    <property type="entry name" value="NAD(P)-binding Rossmann-fold domains"/>
    <property type="match status" value="1"/>
</dbReference>
<evidence type="ECO:0000313" key="4">
    <source>
        <dbReference type="Proteomes" id="UP000194137"/>
    </source>
</evidence>
<sequence length="145" mass="15311">MNTKSSTIPSKVAVVTGAASSTGKETVRRFLADGYVVHAAARRLDEMADLERDGAILHYLDTTDCASIRACAAAVFAYGELTGGARVDVVTNEAGQVLYRAGDATRQNPENSLFGLTGMKDRLKSLLVRLPSPEPTPAVVKAACL</sequence>